<evidence type="ECO:0000313" key="2">
    <source>
        <dbReference type="Proteomes" id="UP000215506"/>
    </source>
</evidence>
<dbReference type="Proteomes" id="UP000215506">
    <property type="component" value="Unassembled WGS sequence"/>
</dbReference>
<evidence type="ECO:0000313" key="1">
    <source>
        <dbReference type="EMBL" id="OXR40294.1"/>
    </source>
</evidence>
<organism evidence="1 2">
    <name type="scientific">Nocardia cerradoensis</name>
    <dbReference type="NCBI Taxonomy" id="85688"/>
    <lineage>
        <taxon>Bacteria</taxon>
        <taxon>Bacillati</taxon>
        <taxon>Actinomycetota</taxon>
        <taxon>Actinomycetes</taxon>
        <taxon>Mycobacteriales</taxon>
        <taxon>Nocardiaceae</taxon>
        <taxon>Nocardia</taxon>
    </lineage>
</organism>
<sequence>MSESTFKPLSRDETVAVLVEALGPYIASTRRALGIAHTMATVVGGEPLTLLNHAIADYRTHERLVRVTYRALRSSASAHE</sequence>
<dbReference type="RefSeq" id="WP_094028219.1">
    <property type="nucleotide sequence ID" value="NZ_NGAF01000035.1"/>
</dbReference>
<comment type="caution">
    <text evidence="1">The sequence shown here is derived from an EMBL/GenBank/DDBJ whole genome shotgun (WGS) entry which is preliminary data.</text>
</comment>
<reference evidence="1 2" key="1">
    <citation type="submission" date="2017-07" db="EMBL/GenBank/DDBJ databases">
        <title>First draft Genome Sequence of Nocardia cerradoensis isolated from human infection.</title>
        <authorList>
            <person name="Carrasco G."/>
        </authorList>
    </citation>
    <scope>NUCLEOTIDE SEQUENCE [LARGE SCALE GENOMIC DNA]</scope>
    <source>
        <strain evidence="1 2">CNM20130759</strain>
    </source>
</reference>
<gene>
    <name evidence="1" type="ORF">B7C42_07632</name>
</gene>
<proteinExistence type="predicted"/>
<keyword evidence="2" id="KW-1185">Reference proteome</keyword>
<name>A0A231GUI6_9NOCA</name>
<accession>A0A231GUI6</accession>
<protein>
    <recommendedName>
        <fullName evidence="3">DUF222 domain-containing protein</fullName>
    </recommendedName>
</protein>
<dbReference type="EMBL" id="NGAF01000035">
    <property type="protein sequence ID" value="OXR40294.1"/>
    <property type="molecule type" value="Genomic_DNA"/>
</dbReference>
<dbReference type="AlphaFoldDB" id="A0A231GUI6"/>
<evidence type="ECO:0008006" key="3">
    <source>
        <dbReference type="Google" id="ProtNLM"/>
    </source>
</evidence>